<dbReference type="EMBL" id="CP048222">
    <property type="protein sequence ID" value="QHT70896.1"/>
    <property type="molecule type" value="Genomic_DNA"/>
</dbReference>
<dbReference type="Proteomes" id="UP000480178">
    <property type="component" value="Chromosome"/>
</dbReference>
<evidence type="ECO:0000313" key="1">
    <source>
        <dbReference type="EMBL" id="QHT70896.1"/>
    </source>
</evidence>
<gene>
    <name evidence="1" type="ORF">GXP67_31740</name>
</gene>
<dbReference type="KEGG" id="rhoz:GXP67_31740"/>
<dbReference type="RefSeq" id="WP_162446841.1">
    <property type="nucleotide sequence ID" value="NZ_CP048222.1"/>
</dbReference>
<keyword evidence="2" id="KW-1185">Reference proteome</keyword>
<proteinExistence type="predicted"/>
<dbReference type="AlphaFoldDB" id="A0A6C0GS56"/>
<protein>
    <submittedName>
        <fullName evidence="1">Uncharacterized protein</fullName>
    </submittedName>
</protein>
<evidence type="ECO:0000313" key="2">
    <source>
        <dbReference type="Proteomes" id="UP000480178"/>
    </source>
</evidence>
<accession>A0A6C0GS56</accession>
<sequence length="51" mass="5560">MGESYMGKLGNEKGKLLTQIVHSLTHLDHFGGNLLFFTAQPGEDSFLPAVL</sequence>
<reference evidence="1 2" key="1">
    <citation type="submission" date="2020-01" db="EMBL/GenBank/DDBJ databases">
        <authorList>
            <person name="Kim M.K."/>
        </authorList>
    </citation>
    <scope>NUCLEOTIDE SEQUENCE [LARGE SCALE GENOMIC DNA]</scope>
    <source>
        <strain evidence="1 2">172606-1</strain>
    </source>
</reference>
<name>A0A6C0GS56_9BACT</name>
<organism evidence="1 2">
    <name type="scientific">Rhodocytophaga rosea</name>
    <dbReference type="NCBI Taxonomy" id="2704465"/>
    <lineage>
        <taxon>Bacteria</taxon>
        <taxon>Pseudomonadati</taxon>
        <taxon>Bacteroidota</taxon>
        <taxon>Cytophagia</taxon>
        <taxon>Cytophagales</taxon>
        <taxon>Rhodocytophagaceae</taxon>
        <taxon>Rhodocytophaga</taxon>
    </lineage>
</organism>